<reference evidence="1 2" key="1">
    <citation type="journal article" date="2014" name="Genome Announc.">
        <title>Draft genome sequences of eight enterohepatic helicobacter species isolated from both laboratory and wild rodents.</title>
        <authorList>
            <person name="Sheh A."/>
            <person name="Shen Z."/>
            <person name="Fox J.G."/>
        </authorList>
    </citation>
    <scope>NUCLEOTIDE SEQUENCE [LARGE SCALE GENOMIC DNA]</scope>
    <source>
        <strain evidence="1 2">MIT 09-6949</strain>
    </source>
</reference>
<dbReference type="AlphaFoldDB" id="A0A4U8TAM1"/>
<accession>A0A4U8TAM1</accession>
<gene>
    <name evidence="1" type="ORF">LS71_004600</name>
</gene>
<evidence type="ECO:0000313" key="2">
    <source>
        <dbReference type="Proteomes" id="UP000029733"/>
    </source>
</evidence>
<dbReference type="OrthoDB" id="5325774at2"/>
<protein>
    <submittedName>
        <fullName evidence="1">Uncharacterized protein</fullName>
    </submittedName>
</protein>
<evidence type="ECO:0000313" key="1">
    <source>
        <dbReference type="EMBL" id="TLD96875.1"/>
    </source>
</evidence>
<sequence length="150" mass="16810">MNKIPARITKIIAHNACAMIQMECELGLLCSVVINEGEFSIHDNVLATFKENEVLILNAHSPFPFGEINTFRAALHSQTCDGIFTRLKLEPHIIESKIQNITSHNPKSQNIESSTQYLNIYALVPSSKPLVDSQCLWHIPPVHIVLERIG</sequence>
<name>A0A4U8TAM1_9HELI</name>
<keyword evidence="2" id="KW-1185">Reference proteome</keyword>
<dbReference type="EMBL" id="JRPR02000002">
    <property type="protein sequence ID" value="TLD96875.1"/>
    <property type="molecule type" value="Genomic_DNA"/>
</dbReference>
<proteinExistence type="predicted"/>
<comment type="caution">
    <text evidence="1">The sequence shown here is derived from an EMBL/GenBank/DDBJ whole genome shotgun (WGS) entry which is preliminary data.</text>
</comment>
<dbReference type="Proteomes" id="UP000029733">
    <property type="component" value="Unassembled WGS sequence"/>
</dbReference>
<dbReference type="RefSeq" id="WP_034352261.1">
    <property type="nucleotide sequence ID" value="NZ_JRPR02000002.1"/>
</dbReference>
<organism evidence="1 2">
    <name type="scientific">Helicobacter jaachi</name>
    <dbReference type="NCBI Taxonomy" id="1677920"/>
    <lineage>
        <taxon>Bacteria</taxon>
        <taxon>Pseudomonadati</taxon>
        <taxon>Campylobacterota</taxon>
        <taxon>Epsilonproteobacteria</taxon>
        <taxon>Campylobacterales</taxon>
        <taxon>Helicobacteraceae</taxon>
        <taxon>Helicobacter</taxon>
    </lineage>
</organism>
<dbReference type="STRING" id="1677920.LS71_00570"/>